<organism evidence="2 3">
    <name type="scientific">Bosea caraganae</name>
    <dbReference type="NCBI Taxonomy" id="2763117"/>
    <lineage>
        <taxon>Bacteria</taxon>
        <taxon>Pseudomonadati</taxon>
        <taxon>Pseudomonadota</taxon>
        <taxon>Alphaproteobacteria</taxon>
        <taxon>Hyphomicrobiales</taxon>
        <taxon>Boseaceae</taxon>
        <taxon>Bosea</taxon>
    </lineage>
</organism>
<evidence type="ECO:0000256" key="1">
    <source>
        <dbReference type="SAM" id="Phobius"/>
    </source>
</evidence>
<gene>
    <name evidence="2" type="ORF">DWE98_19675</name>
</gene>
<reference evidence="3" key="1">
    <citation type="submission" date="2018-07" db="EMBL/GenBank/DDBJ databases">
        <authorList>
            <person name="Safronova V.I."/>
            <person name="Chirak E.R."/>
            <person name="Sazanova A.L."/>
        </authorList>
    </citation>
    <scope>NUCLEOTIDE SEQUENCE [LARGE SCALE GENOMIC DNA]</scope>
    <source>
        <strain evidence="3">RCAM04685</strain>
    </source>
</reference>
<comment type="caution">
    <text evidence="2">The sequence shown here is derived from an EMBL/GenBank/DDBJ whole genome shotgun (WGS) entry which is preliminary data.</text>
</comment>
<protein>
    <submittedName>
        <fullName evidence="2">Uncharacterized protein</fullName>
    </submittedName>
</protein>
<name>A0A370L1W9_9HYPH</name>
<evidence type="ECO:0000313" key="3">
    <source>
        <dbReference type="Proteomes" id="UP000255207"/>
    </source>
</evidence>
<evidence type="ECO:0000313" key="2">
    <source>
        <dbReference type="EMBL" id="RDJ22123.1"/>
    </source>
</evidence>
<dbReference type="EMBL" id="QQTP01000011">
    <property type="protein sequence ID" value="RDJ22123.1"/>
    <property type="molecule type" value="Genomic_DNA"/>
</dbReference>
<keyword evidence="3" id="KW-1185">Reference proteome</keyword>
<keyword evidence="1" id="KW-1133">Transmembrane helix</keyword>
<keyword evidence="1" id="KW-0812">Transmembrane</keyword>
<dbReference type="Proteomes" id="UP000255207">
    <property type="component" value="Unassembled WGS sequence"/>
</dbReference>
<proteinExistence type="predicted"/>
<feature type="transmembrane region" description="Helical" evidence="1">
    <location>
        <begin position="51"/>
        <end position="73"/>
    </location>
</feature>
<dbReference type="AlphaFoldDB" id="A0A370L1W9"/>
<accession>A0A370L1W9</accession>
<keyword evidence="1" id="KW-0472">Membrane</keyword>
<sequence>MLGLVPSIHALRRVERVEGKKAPAAPGLSVAKTWMVGTRPTMTRVISRNDLFVCTAYRAATVMLALVASIYALQRAE</sequence>